<feature type="region of interest" description="Disordered" evidence="2">
    <location>
        <begin position="282"/>
        <end position="301"/>
    </location>
</feature>
<dbReference type="InterPro" id="IPR017019">
    <property type="entry name" value="DNA_replication_prd_bac"/>
</dbReference>
<keyword evidence="5" id="KW-1185">Reference proteome</keyword>
<comment type="similarity">
    <text evidence="1">Belongs to the DnaB/DnaD family.</text>
</comment>
<dbReference type="Gene3D" id="1.10.10.630">
    <property type="entry name" value="DnaD domain-like"/>
    <property type="match status" value="2"/>
</dbReference>
<evidence type="ECO:0000256" key="1">
    <source>
        <dbReference type="ARBA" id="ARBA00093462"/>
    </source>
</evidence>
<dbReference type="Proteomes" id="UP000245793">
    <property type="component" value="Unassembled WGS sequence"/>
</dbReference>
<dbReference type="InterPro" id="IPR034829">
    <property type="entry name" value="DnaD-like_sf"/>
</dbReference>
<reference evidence="4 5" key="1">
    <citation type="submission" date="2018-04" db="EMBL/GenBank/DDBJ databases">
        <title>Genomic Encyclopedia of Type Strains, Phase IV (KMG-IV): sequencing the most valuable type-strain genomes for metagenomic binning, comparative biology and taxonomic classification.</title>
        <authorList>
            <person name="Goeker M."/>
        </authorList>
    </citation>
    <scope>NUCLEOTIDE SEQUENCE [LARGE SCALE GENOMIC DNA]</scope>
    <source>
        <strain evidence="4 5">DSM 20705</strain>
    </source>
</reference>
<sequence length="327" mass="37978">MRFIESENLIPRRTSISNLFFNTFLKDATGDAVKVYLYAYYLCKESIAMTKEDFAKSLHMEDDTIESAINYWMNMGLIEMKDGDMIFHDPDSLTLKNIVTTVPQKTEDPEMKLIEANRNPEIREMFRQADYIVRRSLVPEEKKKFITWLETYHMSIEMILHALSYAYDEQGVKHLDYVEGILRRWYDAGYTNLDDVIDNTNMISSTMEIVRKSLNFKQSQMTEPVKEMIEKWKTELGYSDDIISLACAQTVNIREPNVRYVDAVLRAWHDEGVTDLVGARAAIENRPQRPSGGGTSKLDDYYMTTERQTDEYSDDELKKLLGLRGGL</sequence>
<comment type="caution">
    <text evidence="4">The sequence shown here is derived from an EMBL/GenBank/DDBJ whole genome shotgun (WGS) entry which is preliminary data.</text>
</comment>
<dbReference type="PANTHER" id="PTHR37293:SF5">
    <property type="entry name" value="DNA REPLICATION PROTEIN"/>
    <property type="match status" value="1"/>
</dbReference>
<dbReference type="Pfam" id="PF07261">
    <property type="entry name" value="DnaB_2"/>
    <property type="match status" value="2"/>
</dbReference>
<dbReference type="RefSeq" id="WP_116480135.1">
    <property type="nucleotide sequence ID" value="NZ_QEKV01000005.1"/>
</dbReference>
<organism evidence="4 5">
    <name type="scientific">Ezakiella coagulans</name>
    <dbReference type="NCBI Taxonomy" id="46507"/>
    <lineage>
        <taxon>Bacteria</taxon>
        <taxon>Bacillati</taxon>
        <taxon>Bacillota</taxon>
        <taxon>Tissierellia</taxon>
        <taxon>Ezakiella</taxon>
    </lineage>
</organism>
<name>A0A2U1E3D3_9FIRM</name>
<protein>
    <submittedName>
        <fullName evidence="4">DnaD/phage-associated family protein</fullName>
    </submittedName>
</protein>
<evidence type="ECO:0000313" key="5">
    <source>
        <dbReference type="Proteomes" id="UP000245793"/>
    </source>
</evidence>
<proteinExistence type="inferred from homology"/>
<dbReference type="NCBIfam" id="TIGR01446">
    <property type="entry name" value="DnaD_dom"/>
    <property type="match status" value="2"/>
</dbReference>
<gene>
    <name evidence="4" type="ORF">C7381_10555</name>
</gene>
<dbReference type="AlphaFoldDB" id="A0A2U1E3D3"/>
<dbReference type="EMBL" id="QEKV01000005">
    <property type="protein sequence ID" value="PVY94352.1"/>
    <property type="molecule type" value="Genomic_DNA"/>
</dbReference>
<dbReference type="SUPFAM" id="SSF158499">
    <property type="entry name" value="DnaD domain-like"/>
    <property type="match status" value="2"/>
</dbReference>
<dbReference type="PIRSF" id="PIRSF033722">
    <property type="entry name" value="DnaD_CA_C3587_prd"/>
    <property type="match status" value="1"/>
</dbReference>
<evidence type="ECO:0000259" key="3">
    <source>
        <dbReference type="Pfam" id="PF07261"/>
    </source>
</evidence>
<accession>A0A2U1E3D3</accession>
<dbReference type="InterPro" id="IPR053162">
    <property type="entry name" value="DnaD"/>
</dbReference>
<evidence type="ECO:0000313" key="4">
    <source>
        <dbReference type="EMBL" id="PVY94352.1"/>
    </source>
</evidence>
<feature type="domain" description="DnaB/C C-terminal" evidence="3">
    <location>
        <begin position="130"/>
        <end position="198"/>
    </location>
</feature>
<feature type="domain" description="DnaB/C C-terminal" evidence="3">
    <location>
        <begin position="221"/>
        <end position="282"/>
    </location>
</feature>
<dbReference type="PANTHER" id="PTHR37293">
    <property type="entry name" value="PHAGE REPLICATION PROTEIN-RELATED"/>
    <property type="match status" value="1"/>
</dbReference>
<dbReference type="InterPro" id="IPR006343">
    <property type="entry name" value="DnaB/C_C"/>
</dbReference>
<evidence type="ECO:0000256" key="2">
    <source>
        <dbReference type="SAM" id="MobiDB-lite"/>
    </source>
</evidence>